<evidence type="ECO:0000256" key="2">
    <source>
        <dbReference type="ARBA" id="ARBA00010519"/>
    </source>
</evidence>
<proteinExistence type="inferred from homology"/>
<keyword evidence="6 11" id="KW-1133">Transmembrane helix</keyword>
<dbReference type="InterPro" id="IPR039428">
    <property type="entry name" value="NUOK/Mnh_C1-like"/>
</dbReference>
<comment type="catalytic activity">
    <reaction evidence="10">
        <text>a ubiquinone + NADH + 5 H(+)(in) = a ubiquinol + NAD(+) + 4 H(+)(out)</text>
        <dbReference type="Rhea" id="RHEA:29091"/>
        <dbReference type="Rhea" id="RHEA-COMP:9565"/>
        <dbReference type="Rhea" id="RHEA-COMP:9566"/>
        <dbReference type="ChEBI" id="CHEBI:15378"/>
        <dbReference type="ChEBI" id="CHEBI:16389"/>
        <dbReference type="ChEBI" id="CHEBI:17976"/>
        <dbReference type="ChEBI" id="CHEBI:57540"/>
        <dbReference type="ChEBI" id="CHEBI:57945"/>
        <dbReference type="EC" id="7.1.1.2"/>
    </reaction>
</comment>
<dbReference type="GO" id="GO:0016020">
    <property type="term" value="C:membrane"/>
    <property type="evidence" value="ECO:0007669"/>
    <property type="project" value="UniProtKB-SubCell"/>
</dbReference>
<organism evidence="12">
    <name type="scientific">Aposthonia borneensis</name>
    <dbReference type="NCBI Taxonomy" id="1208762"/>
    <lineage>
        <taxon>Eukaryota</taxon>
        <taxon>Metazoa</taxon>
        <taxon>Ecdysozoa</taxon>
        <taxon>Arthropoda</taxon>
        <taxon>Hexapoda</taxon>
        <taxon>Insecta</taxon>
        <taxon>Pterygota</taxon>
        <taxon>Neoptera</taxon>
        <taxon>Polyneoptera</taxon>
        <taxon>Embioptera</taxon>
        <taxon>Oligotomidae</taxon>
        <taxon>Aposthonia</taxon>
    </lineage>
</organism>
<geneLocation type="mitochondrion" evidence="12"/>
<protein>
    <recommendedName>
        <fullName evidence="3">NADH-ubiquinone oxidoreductase chain 4L</fullName>
    </recommendedName>
    <alternativeName>
        <fullName evidence="9">NADH dehydrogenase subunit 4L</fullName>
    </alternativeName>
</protein>
<keyword evidence="4 11" id="KW-0812">Transmembrane</keyword>
<name>A0A0A0S0P9_9NEOP</name>
<dbReference type="Gene3D" id="1.10.287.3510">
    <property type="match status" value="1"/>
</dbReference>
<evidence type="ECO:0000256" key="5">
    <source>
        <dbReference type="ARBA" id="ARBA00022967"/>
    </source>
</evidence>
<evidence type="ECO:0000256" key="10">
    <source>
        <dbReference type="ARBA" id="ARBA00049551"/>
    </source>
</evidence>
<keyword evidence="12" id="KW-0496">Mitochondrion</keyword>
<dbReference type="AlphaFoldDB" id="A0A0A0S0P9"/>
<comment type="similarity">
    <text evidence="2">Belongs to the complex I subunit 4L family.</text>
</comment>
<dbReference type="GO" id="GO:0008137">
    <property type="term" value="F:NADH dehydrogenase (ubiquinone) activity"/>
    <property type="evidence" value="ECO:0007669"/>
    <property type="project" value="UniProtKB-EC"/>
</dbReference>
<sequence>MFNVKLLMLGSYMFMMLCGLLVFIFKCNYLLVSLLSLEYISLSLFVGLINMMLYGGFSLDFMIIFLIMMVCEGVIGLSLLVIMVRSKGLDYYGVLNMLRC</sequence>
<gene>
    <name evidence="12" type="primary">ND4L</name>
</gene>
<reference evidence="12" key="1">
    <citation type="journal article" date="2014" name="Nucleic Acids Res.">
        <title>Multiplex sequencing of pooled mitochondrial genomes-a crucial step toward biodiversity analysis using mito-metagenomics.</title>
        <authorList>
            <person name="Tang M."/>
            <person name="Tan M."/>
            <person name="Meng G."/>
            <person name="Yang S."/>
            <person name="Su X."/>
            <person name="Liu S."/>
            <person name="Song W."/>
            <person name="Li Y."/>
            <person name="Wu Q."/>
            <person name="Zhang A."/>
            <person name="Zhou X."/>
        </authorList>
    </citation>
    <scope>NUCLEOTIDE SEQUENCE</scope>
    <source>
        <strain evidence="12">CL200</strain>
    </source>
</reference>
<keyword evidence="5" id="KW-1278">Translocase</keyword>
<dbReference type="EMBL" id="KM244654">
    <property type="protein sequence ID" value="AIW06051.1"/>
    <property type="molecule type" value="Genomic_DNA"/>
</dbReference>
<evidence type="ECO:0000256" key="8">
    <source>
        <dbReference type="ARBA" id="ARBA00023136"/>
    </source>
</evidence>
<evidence type="ECO:0000256" key="7">
    <source>
        <dbReference type="ARBA" id="ARBA00023027"/>
    </source>
</evidence>
<keyword evidence="8 11" id="KW-0472">Membrane</keyword>
<comment type="subcellular location">
    <subcellularLocation>
        <location evidence="1">Membrane</location>
        <topology evidence="1">Multi-pass membrane protein</topology>
    </subcellularLocation>
</comment>
<evidence type="ECO:0000256" key="11">
    <source>
        <dbReference type="SAM" id="Phobius"/>
    </source>
</evidence>
<keyword evidence="7" id="KW-0520">NAD</keyword>
<evidence type="ECO:0000256" key="6">
    <source>
        <dbReference type="ARBA" id="ARBA00022989"/>
    </source>
</evidence>
<evidence type="ECO:0000313" key="12">
    <source>
        <dbReference type="EMBL" id="AIW06051.1"/>
    </source>
</evidence>
<feature type="transmembrane region" description="Helical" evidence="11">
    <location>
        <begin position="63"/>
        <end position="84"/>
    </location>
</feature>
<feature type="transmembrane region" description="Helical" evidence="11">
    <location>
        <begin position="37"/>
        <end position="57"/>
    </location>
</feature>
<evidence type="ECO:0000256" key="9">
    <source>
        <dbReference type="ARBA" id="ARBA00031586"/>
    </source>
</evidence>
<dbReference type="Pfam" id="PF00420">
    <property type="entry name" value="Oxidored_q2"/>
    <property type="match status" value="1"/>
</dbReference>
<evidence type="ECO:0000256" key="4">
    <source>
        <dbReference type="ARBA" id="ARBA00022692"/>
    </source>
</evidence>
<evidence type="ECO:0000256" key="3">
    <source>
        <dbReference type="ARBA" id="ARBA00016612"/>
    </source>
</evidence>
<accession>A0A0A0S0P9</accession>
<evidence type="ECO:0000256" key="1">
    <source>
        <dbReference type="ARBA" id="ARBA00004141"/>
    </source>
</evidence>
<feature type="transmembrane region" description="Helical" evidence="11">
    <location>
        <begin position="6"/>
        <end position="25"/>
    </location>
</feature>